<dbReference type="Gene3D" id="2.60.40.1260">
    <property type="entry name" value="Lamin Tail domain"/>
    <property type="match status" value="1"/>
</dbReference>
<dbReference type="InterPro" id="IPR001322">
    <property type="entry name" value="Lamin_tail_dom"/>
</dbReference>
<sequence length="261" mass="28376">MTATQGVTISKLSYKGQVKRTQSDEYIEISNFGNIPADISGWKITSAGSAKQVFIFPKGTVLEGGKSFRVYTNEVHPETGGFSFGSRSAIWNDAGDEAKLFDAAGNNVSTLAYGKNTVAGIKQELKVPQLKFVATYNAVNKQMSLGGKVTFTEAVSLAIRSFLEDESDAESPLGLILNDPGSFDLPNDVTKAVATEKLRSYLNENGVLTLYPTEKRSTAENGETVDENWIFELSLGAMSDVMFWAIVPRSGDKKVYNYGFS</sequence>
<dbReference type="PROSITE" id="PS51841">
    <property type="entry name" value="LTD"/>
    <property type="match status" value="1"/>
</dbReference>
<accession>A0ABT4ZXC4</accession>
<proteinExistence type="predicted"/>
<feature type="domain" description="LTD" evidence="1">
    <location>
        <begin position="1"/>
        <end position="115"/>
    </location>
</feature>
<reference evidence="2 3" key="1">
    <citation type="submission" date="2023-01" db="EMBL/GenBank/DDBJ databases">
        <title>Genomes from the Australian National Cyanobacteria Reference Collection.</title>
        <authorList>
            <person name="Willis A."/>
            <person name="Lee E.M.F."/>
        </authorList>
    </citation>
    <scope>NUCLEOTIDE SEQUENCE [LARGE SCALE GENOMIC DNA]</scope>
    <source>
        <strain evidence="2 3">CS-549</strain>
    </source>
</reference>
<name>A0ABT4ZXC4_9CYAN</name>
<keyword evidence="3" id="KW-1185">Reference proteome</keyword>
<dbReference type="Proteomes" id="UP001211711">
    <property type="component" value="Unassembled WGS sequence"/>
</dbReference>
<evidence type="ECO:0000313" key="3">
    <source>
        <dbReference type="Proteomes" id="UP001211711"/>
    </source>
</evidence>
<comment type="caution">
    <text evidence="2">The sequence shown here is derived from an EMBL/GenBank/DDBJ whole genome shotgun (WGS) entry which is preliminary data.</text>
</comment>
<gene>
    <name evidence="2" type="ORF">PN497_22440</name>
</gene>
<evidence type="ECO:0000313" key="2">
    <source>
        <dbReference type="EMBL" id="MDB9444087.1"/>
    </source>
</evidence>
<dbReference type="Pfam" id="PF00932">
    <property type="entry name" value="LTD"/>
    <property type="match status" value="1"/>
</dbReference>
<dbReference type="EMBL" id="JAQMTI010000280">
    <property type="protein sequence ID" value="MDB9444087.1"/>
    <property type="molecule type" value="Genomic_DNA"/>
</dbReference>
<dbReference type="InterPro" id="IPR036415">
    <property type="entry name" value="Lamin_tail_dom_sf"/>
</dbReference>
<dbReference type="SUPFAM" id="SSF74853">
    <property type="entry name" value="Lamin A/C globular tail domain"/>
    <property type="match status" value="1"/>
</dbReference>
<evidence type="ECO:0000259" key="1">
    <source>
        <dbReference type="PROSITE" id="PS51841"/>
    </source>
</evidence>
<protein>
    <submittedName>
        <fullName evidence="2">Lamin tail domain-containing protein</fullName>
    </submittedName>
</protein>
<organism evidence="2 3">
    <name type="scientific">Sphaerospermopsis kisseleviana CS-549</name>
    <dbReference type="NCBI Taxonomy" id="3021783"/>
    <lineage>
        <taxon>Bacteria</taxon>
        <taxon>Bacillati</taxon>
        <taxon>Cyanobacteriota</taxon>
        <taxon>Cyanophyceae</taxon>
        <taxon>Nostocales</taxon>
        <taxon>Aphanizomenonaceae</taxon>
        <taxon>Sphaerospermopsis</taxon>
        <taxon>Sphaerospermopsis kisseleviana</taxon>
    </lineage>
</organism>